<sequence length="47" mass="5455">MVTNQNYKRQGTITLSHYRYLGKNQDATNRNCSNRILLAIPMNLTDL</sequence>
<proteinExistence type="predicted"/>
<protein>
    <submittedName>
        <fullName evidence="1">Uncharacterized protein</fullName>
    </submittedName>
</protein>
<dbReference type="EMBL" id="GGEC01019703">
    <property type="protein sequence ID" value="MBX00187.1"/>
    <property type="molecule type" value="Transcribed_RNA"/>
</dbReference>
<dbReference type="AlphaFoldDB" id="A0A2P2K387"/>
<accession>A0A2P2K387</accession>
<reference evidence="1" key="1">
    <citation type="submission" date="2018-02" db="EMBL/GenBank/DDBJ databases">
        <title>Rhizophora mucronata_Transcriptome.</title>
        <authorList>
            <person name="Meera S.P."/>
            <person name="Sreeshan A."/>
            <person name="Augustine A."/>
        </authorList>
    </citation>
    <scope>NUCLEOTIDE SEQUENCE</scope>
    <source>
        <tissue evidence="1">Leaf</tissue>
    </source>
</reference>
<name>A0A2P2K387_RHIMU</name>
<evidence type="ECO:0000313" key="1">
    <source>
        <dbReference type="EMBL" id="MBX00187.1"/>
    </source>
</evidence>
<organism evidence="1">
    <name type="scientific">Rhizophora mucronata</name>
    <name type="common">Asiatic mangrove</name>
    <dbReference type="NCBI Taxonomy" id="61149"/>
    <lineage>
        <taxon>Eukaryota</taxon>
        <taxon>Viridiplantae</taxon>
        <taxon>Streptophyta</taxon>
        <taxon>Embryophyta</taxon>
        <taxon>Tracheophyta</taxon>
        <taxon>Spermatophyta</taxon>
        <taxon>Magnoliopsida</taxon>
        <taxon>eudicotyledons</taxon>
        <taxon>Gunneridae</taxon>
        <taxon>Pentapetalae</taxon>
        <taxon>rosids</taxon>
        <taxon>fabids</taxon>
        <taxon>Malpighiales</taxon>
        <taxon>Rhizophoraceae</taxon>
        <taxon>Rhizophora</taxon>
    </lineage>
</organism>